<dbReference type="RefSeq" id="WP_091507454.1">
    <property type="nucleotide sequence ID" value="NZ_FNFH01000001.1"/>
</dbReference>
<gene>
    <name evidence="1" type="ORF">SAMN05216212_0459</name>
</gene>
<dbReference type="AlphaFoldDB" id="A0A1G8VBK4"/>
<dbReference type="Proteomes" id="UP000199305">
    <property type="component" value="Unassembled WGS sequence"/>
</dbReference>
<proteinExistence type="predicted"/>
<organism evidence="1 2">
    <name type="scientific">Microbulbifer yueqingensis</name>
    <dbReference type="NCBI Taxonomy" id="658219"/>
    <lineage>
        <taxon>Bacteria</taxon>
        <taxon>Pseudomonadati</taxon>
        <taxon>Pseudomonadota</taxon>
        <taxon>Gammaproteobacteria</taxon>
        <taxon>Cellvibrionales</taxon>
        <taxon>Microbulbiferaceae</taxon>
        <taxon>Microbulbifer</taxon>
    </lineage>
</organism>
<sequence length="167" mass="19024">MSQEFELMSIGDLDSVADWYESEIAKSTRTEFVRFENNTHDFEIEVFLFELRQTRQLPPPAGFEEWTGVTVGGKNIGRGQSCTSYLQKRVIGHFADAGLLNIRHVPTGRVSRTFNFNDRVAPKGRFFKWVKFGIVQRTSAADTDLILEFTGTLDNGEVVKNRQEISL</sequence>
<keyword evidence="2" id="KW-1185">Reference proteome</keyword>
<evidence type="ECO:0000313" key="2">
    <source>
        <dbReference type="Proteomes" id="UP000199305"/>
    </source>
</evidence>
<protein>
    <submittedName>
        <fullName evidence="1">Uncharacterized protein</fullName>
    </submittedName>
</protein>
<reference evidence="2" key="1">
    <citation type="submission" date="2016-10" db="EMBL/GenBank/DDBJ databases">
        <authorList>
            <person name="Varghese N."/>
            <person name="Submissions S."/>
        </authorList>
    </citation>
    <scope>NUCLEOTIDE SEQUENCE [LARGE SCALE GENOMIC DNA]</scope>
    <source>
        <strain evidence="2">CGMCC 1.10658</strain>
    </source>
</reference>
<dbReference type="EMBL" id="FNFH01000001">
    <property type="protein sequence ID" value="SDJ62530.1"/>
    <property type="molecule type" value="Genomic_DNA"/>
</dbReference>
<accession>A0A1G8VBK4</accession>
<name>A0A1G8VBK4_9GAMM</name>
<evidence type="ECO:0000313" key="1">
    <source>
        <dbReference type="EMBL" id="SDJ62530.1"/>
    </source>
</evidence>